<dbReference type="AlphaFoldDB" id="A0A9X3EWR0"/>
<dbReference type="Proteomes" id="UP001150924">
    <property type="component" value="Unassembled WGS sequence"/>
</dbReference>
<feature type="region of interest" description="Disordered" evidence="1">
    <location>
        <begin position="108"/>
        <end position="137"/>
    </location>
</feature>
<evidence type="ECO:0000256" key="1">
    <source>
        <dbReference type="SAM" id="MobiDB-lite"/>
    </source>
</evidence>
<evidence type="ECO:0000313" key="2">
    <source>
        <dbReference type="EMBL" id="MCY1011764.1"/>
    </source>
</evidence>
<gene>
    <name evidence="2" type="ORF">OV079_40675</name>
</gene>
<evidence type="ECO:0000313" key="3">
    <source>
        <dbReference type="Proteomes" id="UP001150924"/>
    </source>
</evidence>
<accession>A0A9X3EWR0</accession>
<name>A0A9X3EWR0_9BACT</name>
<proteinExistence type="predicted"/>
<dbReference type="EMBL" id="JAPNKE010000002">
    <property type="protein sequence ID" value="MCY1011764.1"/>
    <property type="molecule type" value="Genomic_DNA"/>
</dbReference>
<sequence length="137" mass="14017">MPLAALGAEKWHEQLASMIACTLAKVGSAGSPVVSVPPVSVSVSPPVEAGPPPSNSAPPIHDRITWLFGFRKSLSAGMRGTVRVRPRLDSSASGSITIARYEFAVSPSVTSGTPLISPVRMPSSSSPASTGRVAPGE</sequence>
<keyword evidence="3" id="KW-1185">Reference proteome</keyword>
<protein>
    <submittedName>
        <fullName evidence="2">Uncharacterized protein</fullName>
    </submittedName>
</protein>
<dbReference type="RefSeq" id="WP_267775075.1">
    <property type="nucleotide sequence ID" value="NZ_JAPNKE010000002.1"/>
</dbReference>
<comment type="caution">
    <text evidence="2">The sequence shown here is derived from an EMBL/GenBank/DDBJ whole genome shotgun (WGS) entry which is preliminary data.</text>
</comment>
<organism evidence="2 3">
    <name type="scientific">Nannocystis pusilla</name>
    <dbReference type="NCBI Taxonomy" id="889268"/>
    <lineage>
        <taxon>Bacteria</taxon>
        <taxon>Pseudomonadati</taxon>
        <taxon>Myxococcota</taxon>
        <taxon>Polyangia</taxon>
        <taxon>Nannocystales</taxon>
        <taxon>Nannocystaceae</taxon>
        <taxon>Nannocystis</taxon>
    </lineage>
</organism>
<reference evidence="2" key="1">
    <citation type="submission" date="2022-11" db="EMBL/GenBank/DDBJ databases">
        <title>Minimal conservation of predation-associated metabolite biosynthetic gene clusters underscores biosynthetic potential of Myxococcota including descriptions for ten novel species: Archangium lansinium sp. nov., Myxococcus landrumus sp. nov., Nannocystis bai.</title>
        <authorList>
            <person name="Ahearne A."/>
            <person name="Stevens C."/>
            <person name="Phillips K."/>
        </authorList>
    </citation>
    <scope>NUCLEOTIDE SEQUENCE</scope>
    <source>
        <strain evidence="2">Na p29</strain>
    </source>
</reference>